<proteinExistence type="inferred from homology"/>
<evidence type="ECO:0000313" key="7">
    <source>
        <dbReference type="Proteomes" id="UP000184225"/>
    </source>
</evidence>
<feature type="domain" description="CusB-like beta-barrel" evidence="3">
    <location>
        <begin position="222"/>
        <end position="294"/>
    </location>
</feature>
<sequence length="382" mass="42919">MVVSACGNKEEKSFEKALESNDLTKIRQKRTELVSQQENINSKIKELDTKISKLDTVKKIPLVTTIQAIEENFEHQLELQGNITTQQVLTIYPEYSGILTEVYVNEGDQVKKGQLLAKIDDGGLGSQLAKLKIQEELAKTTYERQKRLWDQNIGSEITFLQAESNYKAQQKAVSQLQQQIGKTQIRAPFTGTIDDVITEQGNVVSPGQSPLIRIVNLDNMYIETNVPERYIESVTKGKKTEVFIPVLNKTIETKIKQVANYVDPSNRTFKVEIDVPNKEKNIKPNLTAKVRINDYSSEKAILIPQSIISENANGEQYVYVVKNANDKNIGNANRTIIETGKIQGDVVEVTKGLQKDDLIINEGARSVKDGQSVEMISYEESK</sequence>
<dbReference type="Pfam" id="PF25989">
    <property type="entry name" value="YknX_C"/>
    <property type="match status" value="1"/>
</dbReference>
<feature type="domain" description="CzcB-like alpha-helical hairpin" evidence="2">
    <location>
        <begin position="126"/>
        <end position="180"/>
    </location>
</feature>
<gene>
    <name evidence="6" type="ORF">SAMN04488096_105212</name>
</gene>
<dbReference type="STRING" id="579105.SAMN04488096_105212"/>
<evidence type="ECO:0000259" key="2">
    <source>
        <dbReference type="Pfam" id="PF25893"/>
    </source>
</evidence>
<dbReference type="InterPro" id="IPR058648">
    <property type="entry name" value="HH_CzcB-like"/>
</dbReference>
<feature type="domain" description="YknX-like C-terminal permuted SH3-like" evidence="5">
    <location>
        <begin position="303"/>
        <end position="374"/>
    </location>
</feature>
<dbReference type="PANTHER" id="PTHR30469">
    <property type="entry name" value="MULTIDRUG RESISTANCE PROTEIN MDTA"/>
    <property type="match status" value="1"/>
</dbReference>
<dbReference type="InterPro" id="IPR058647">
    <property type="entry name" value="BSH_CzcB-like"/>
</dbReference>
<dbReference type="Gene3D" id="2.40.420.20">
    <property type="match status" value="1"/>
</dbReference>
<dbReference type="InterPro" id="IPR058637">
    <property type="entry name" value="YknX-like_C"/>
</dbReference>
<protein>
    <submittedName>
        <fullName evidence="6">RND family efflux transporter, MFP subunit</fullName>
    </submittedName>
</protein>
<dbReference type="Pfam" id="PF25973">
    <property type="entry name" value="BSH_CzcB"/>
    <property type="match status" value="1"/>
</dbReference>
<dbReference type="SUPFAM" id="SSF111369">
    <property type="entry name" value="HlyD-like secretion proteins"/>
    <property type="match status" value="1"/>
</dbReference>
<dbReference type="Pfam" id="PF25893">
    <property type="entry name" value="HH_CzcB"/>
    <property type="match status" value="1"/>
</dbReference>
<comment type="similarity">
    <text evidence="1">Belongs to the membrane fusion protein (MFP) (TC 8.A.1) family.</text>
</comment>
<dbReference type="InterPro" id="IPR058792">
    <property type="entry name" value="Beta-barrel_RND_2"/>
</dbReference>
<dbReference type="GO" id="GO:1990281">
    <property type="term" value="C:efflux pump complex"/>
    <property type="evidence" value="ECO:0007669"/>
    <property type="project" value="TreeGrafter"/>
</dbReference>
<organism evidence="6 7">
    <name type="scientific">Mesonia phycicola</name>
    <dbReference type="NCBI Taxonomy" id="579105"/>
    <lineage>
        <taxon>Bacteria</taxon>
        <taxon>Pseudomonadati</taxon>
        <taxon>Bacteroidota</taxon>
        <taxon>Flavobacteriia</taxon>
        <taxon>Flavobacteriales</taxon>
        <taxon>Flavobacteriaceae</taxon>
        <taxon>Mesonia</taxon>
    </lineage>
</organism>
<dbReference type="AlphaFoldDB" id="A0A1M6EQT2"/>
<dbReference type="Gene3D" id="2.40.50.100">
    <property type="match status" value="1"/>
</dbReference>
<dbReference type="PANTHER" id="PTHR30469:SF15">
    <property type="entry name" value="HLYD FAMILY OF SECRETION PROTEINS"/>
    <property type="match status" value="1"/>
</dbReference>
<accession>A0A1M6EQT2</accession>
<evidence type="ECO:0000259" key="5">
    <source>
        <dbReference type="Pfam" id="PF25989"/>
    </source>
</evidence>
<keyword evidence="7" id="KW-1185">Reference proteome</keyword>
<evidence type="ECO:0000259" key="3">
    <source>
        <dbReference type="Pfam" id="PF25954"/>
    </source>
</evidence>
<dbReference type="EMBL" id="FQYY01000005">
    <property type="protein sequence ID" value="SHI87841.1"/>
    <property type="molecule type" value="Genomic_DNA"/>
</dbReference>
<feature type="domain" description="CzcB-like barrel-sandwich hybrid" evidence="4">
    <location>
        <begin position="89"/>
        <end position="205"/>
    </location>
</feature>
<dbReference type="Proteomes" id="UP000184225">
    <property type="component" value="Unassembled WGS sequence"/>
</dbReference>
<reference evidence="6 7" key="1">
    <citation type="submission" date="2016-11" db="EMBL/GenBank/DDBJ databases">
        <authorList>
            <person name="Jaros S."/>
            <person name="Januszkiewicz K."/>
            <person name="Wedrychowicz H."/>
        </authorList>
    </citation>
    <scope>NUCLEOTIDE SEQUENCE [LARGE SCALE GENOMIC DNA]</scope>
    <source>
        <strain evidence="6 7">DSM 21425</strain>
    </source>
</reference>
<dbReference type="GO" id="GO:0015562">
    <property type="term" value="F:efflux transmembrane transporter activity"/>
    <property type="evidence" value="ECO:0007669"/>
    <property type="project" value="TreeGrafter"/>
</dbReference>
<dbReference type="NCBIfam" id="TIGR01730">
    <property type="entry name" value="RND_mfp"/>
    <property type="match status" value="1"/>
</dbReference>
<dbReference type="Gene3D" id="2.40.30.170">
    <property type="match status" value="1"/>
</dbReference>
<dbReference type="Gene3D" id="1.10.287.470">
    <property type="entry name" value="Helix hairpin bin"/>
    <property type="match status" value="1"/>
</dbReference>
<dbReference type="InterPro" id="IPR006143">
    <property type="entry name" value="RND_pump_MFP"/>
</dbReference>
<evidence type="ECO:0000256" key="1">
    <source>
        <dbReference type="ARBA" id="ARBA00009477"/>
    </source>
</evidence>
<dbReference type="Pfam" id="PF25954">
    <property type="entry name" value="Beta-barrel_RND_2"/>
    <property type="match status" value="1"/>
</dbReference>
<evidence type="ECO:0000313" key="6">
    <source>
        <dbReference type="EMBL" id="SHI87841.1"/>
    </source>
</evidence>
<evidence type="ECO:0000259" key="4">
    <source>
        <dbReference type="Pfam" id="PF25973"/>
    </source>
</evidence>
<name>A0A1M6EQT2_9FLAO</name>